<name>A0ABR9UUY4_9CHRO</name>
<dbReference type="InterPro" id="IPR008881">
    <property type="entry name" value="Trigger_fac_ribosome-bd_bac"/>
</dbReference>
<evidence type="ECO:0000256" key="3">
    <source>
        <dbReference type="ARBA" id="ARBA00013194"/>
    </source>
</evidence>
<comment type="subcellular location">
    <subcellularLocation>
        <location evidence="11">Cytoplasm</location>
    </subcellularLocation>
    <text evidence="11">About half TF is bound to the ribosome near the polypeptide exit tunnel while the other half is free in the cytoplasm.</text>
</comment>
<evidence type="ECO:0000256" key="8">
    <source>
        <dbReference type="ARBA" id="ARBA00023235"/>
    </source>
</evidence>
<dbReference type="EC" id="5.2.1.8" evidence="3 11"/>
<evidence type="ECO:0000256" key="2">
    <source>
        <dbReference type="ARBA" id="ARBA00005464"/>
    </source>
</evidence>
<comment type="similarity">
    <text evidence="2 11 13">Belongs to the FKBP-type PPIase family. Tig subfamily.</text>
</comment>
<protein>
    <recommendedName>
        <fullName evidence="4 11">Trigger factor</fullName>
        <shortName evidence="11">TF</shortName>
        <ecNumber evidence="3 11">5.2.1.8</ecNumber>
    </recommendedName>
    <alternativeName>
        <fullName evidence="10 11">PPIase</fullName>
    </alternativeName>
</protein>
<evidence type="ECO:0000256" key="9">
    <source>
        <dbReference type="ARBA" id="ARBA00023306"/>
    </source>
</evidence>
<dbReference type="PANTHER" id="PTHR30560">
    <property type="entry name" value="TRIGGER FACTOR CHAPERONE AND PEPTIDYL-PROLYL CIS/TRANS ISOMERASE"/>
    <property type="match status" value="1"/>
</dbReference>
<dbReference type="NCBIfam" id="TIGR00115">
    <property type="entry name" value="tig"/>
    <property type="match status" value="1"/>
</dbReference>
<dbReference type="InterPro" id="IPR008880">
    <property type="entry name" value="Trigger_fac_C"/>
</dbReference>
<keyword evidence="5 11" id="KW-0132">Cell division</keyword>
<accession>A0ABR9UUY4</accession>
<dbReference type="Pfam" id="PF05697">
    <property type="entry name" value="Trigger_N"/>
    <property type="match status" value="1"/>
</dbReference>
<evidence type="ECO:0000256" key="10">
    <source>
        <dbReference type="ARBA" id="ARBA00029986"/>
    </source>
</evidence>
<dbReference type="GO" id="GO:0003755">
    <property type="term" value="F:peptidyl-prolyl cis-trans isomerase activity"/>
    <property type="evidence" value="ECO:0007669"/>
    <property type="project" value="UniProtKB-EC"/>
</dbReference>
<feature type="compositionally biased region" description="Low complexity" evidence="14">
    <location>
        <begin position="452"/>
        <end position="465"/>
    </location>
</feature>
<dbReference type="PIRSF" id="PIRSF003095">
    <property type="entry name" value="Trigger_factor"/>
    <property type="match status" value="1"/>
</dbReference>
<dbReference type="PROSITE" id="PS50059">
    <property type="entry name" value="FKBP_PPIASE"/>
    <property type="match status" value="1"/>
</dbReference>
<dbReference type="PANTHER" id="PTHR30560:SF3">
    <property type="entry name" value="TRIGGER FACTOR-LIKE PROTEIN TIG, CHLOROPLASTIC"/>
    <property type="match status" value="1"/>
</dbReference>
<comment type="function">
    <text evidence="11">Involved in protein export. Acts as a chaperone by maintaining the newly synthesized protein in an open conformation. Functions as a peptidyl-prolyl cis-trans isomerase.</text>
</comment>
<evidence type="ECO:0000256" key="4">
    <source>
        <dbReference type="ARBA" id="ARBA00016902"/>
    </source>
</evidence>
<dbReference type="InterPro" id="IPR027304">
    <property type="entry name" value="Trigger_fact/SurA_dom_sf"/>
</dbReference>
<keyword evidence="9 11" id="KW-0131">Cell cycle</keyword>
<dbReference type="InterPro" id="IPR005215">
    <property type="entry name" value="Trig_fac"/>
</dbReference>
<sequence>MKVTQEKLPASQIGLAIEISAEKSQQTYDQVIQKLTRTMNVPGFRKGKVPRQILLQRLGSVQVKAAALEELIQTGITEAIKQEDIQAIGQPQLRSSFEELIAQYEPGQALQFSAAVDVQPEVNLTQYTDLHVKAEEVKYNPEKVDNLLAEQRSEMATLIPVEGRAAQLGDVAIVDFKGYLAQEEEQEPQEIAGASADDFQLELQQERFIPGFIDGIVGMQPGETKEVTAQFPEDYPQQEVAGRAATFTITLKELKEKELPELDDDFAQEVSEFQTLAELRSSLEERFKAEAERQTKANKEQALTNELVKYLEVDLPETLIAQEVNNMLTQAAVQLSQQGIDVKKLFTQESVAKLRENSRPEAIERLRSAIALQEIAQRESIKVEKSEVEAKVKELLSEYSNDDIDINRLREVVEEDLLKEKIMSWLEDRSTMELLPEGSLSASADSQQEVEAALSDSASDDSPLSEVETTA</sequence>
<proteinExistence type="inferred from homology"/>
<evidence type="ECO:0000256" key="5">
    <source>
        <dbReference type="ARBA" id="ARBA00022618"/>
    </source>
</evidence>
<keyword evidence="7 11" id="KW-0143">Chaperone</keyword>
<keyword evidence="11" id="KW-0963">Cytoplasm</keyword>
<reference evidence="16 17" key="1">
    <citation type="submission" date="2020-10" db="EMBL/GenBank/DDBJ databases">
        <authorList>
            <person name="Castelo-Branco R."/>
            <person name="Eusebio N."/>
            <person name="Adriana R."/>
            <person name="Vieira A."/>
            <person name="Brugerolle De Fraissinette N."/>
            <person name="Rezende De Castro R."/>
            <person name="Schneider M.P."/>
            <person name="Vasconcelos V."/>
            <person name="Leao P.N."/>
        </authorList>
    </citation>
    <scope>NUCLEOTIDE SEQUENCE [LARGE SCALE GENOMIC DNA]</scope>
    <source>
        <strain evidence="16 17">LEGE 06123</strain>
    </source>
</reference>
<comment type="catalytic activity">
    <reaction evidence="1 11 12">
        <text>[protein]-peptidylproline (omega=180) = [protein]-peptidylproline (omega=0)</text>
        <dbReference type="Rhea" id="RHEA:16237"/>
        <dbReference type="Rhea" id="RHEA-COMP:10747"/>
        <dbReference type="Rhea" id="RHEA-COMP:10748"/>
        <dbReference type="ChEBI" id="CHEBI:83833"/>
        <dbReference type="ChEBI" id="CHEBI:83834"/>
        <dbReference type="EC" id="5.2.1.8"/>
    </reaction>
</comment>
<gene>
    <name evidence="11" type="primary">tig</name>
    <name evidence="16" type="ORF">IQ230_17350</name>
</gene>
<feature type="compositionally biased region" description="Polar residues" evidence="14">
    <location>
        <begin position="440"/>
        <end position="449"/>
    </location>
</feature>
<dbReference type="InterPro" id="IPR046357">
    <property type="entry name" value="PPIase_dom_sf"/>
</dbReference>
<dbReference type="Gene3D" id="1.10.3120.10">
    <property type="entry name" value="Trigger factor, C-terminal domain"/>
    <property type="match status" value="1"/>
</dbReference>
<evidence type="ECO:0000259" key="15">
    <source>
        <dbReference type="PROSITE" id="PS50059"/>
    </source>
</evidence>
<dbReference type="InterPro" id="IPR036611">
    <property type="entry name" value="Trigger_fac_ribosome-bd_sf"/>
</dbReference>
<dbReference type="Proteomes" id="UP000651156">
    <property type="component" value="Unassembled WGS sequence"/>
</dbReference>
<evidence type="ECO:0000256" key="13">
    <source>
        <dbReference type="RuleBase" id="RU003914"/>
    </source>
</evidence>
<organism evidence="16 17">
    <name type="scientific">Gloeocapsopsis crepidinum LEGE 06123</name>
    <dbReference type="NCBI Taxonomy" id="588587"/>
    <lineage>
        <taxon>Bacteria</taxon>
        <taxon>Bacillati</taxon>
        <taxon>Cyanobacteriota</taxon>
        <taxon>Cyanophyceae</taxon>
        <taxon>Oscillatoriophycideae</taxon>
        <taxon>Chroococcales</taxon>
        <taxon>Chroococcaceae</taxon>
        <taxon>Gloeocapsopsis</taxon>
    </lineage>
</organism>
<keyword evidence="17" id="KW-1185">Reference proteome</keyword>
<keyword evidence="6 11" id="KW-0697">Rotamase</keyword>
<evidence type="ECO:0000256" key="6">
    <source>
        <dbReference type="ARBA" id="ARBA00023110"/>
    </source>
</evidence>
<evidence type="ECO:0000256" key="12">
    <source>
        <dbReference type="PROSITE-ProRule" id="PRU00277"/>
    </source>
</evidence>
<dbReference type="Gene3D" id="3.10.50.40">
    <property type="match status" value="1"/>
</dbReference>
<evidence type="ECO:0000256" key="1">
    <source>
        <dbReference type="ARBA" id="ARBA00000971"/>
    </source>
</evidence>
<comment type="domain">
    <text evidence="11">Consists of 3 domains; the N-terminus binds the ribosome, the middle domain has PPIase activity, while the C-terminus has intrinsic chaperone activity on its own.</text>
</comment>
<dbReference type="Gene3D" id="3.30.70.1050">
    <property type="entry name" value="Trigger factor ribosome-binding domain"/>
    <property type="match status" value="1"/>
</dbReference>
<keyword evidence="8 11" id="KW-0413">Isomerase</keyword>
<feature type="domain" description="PPIase FKBP-type" evidence="15">
    <location>
        <begin position="169"/>
        <end position="260"/>
    </location>
</feature>
<comment type="caution">
    <text evidence="16">The sequence shown here is derived from an EMBL/GenBank/DDBJ whole genome shotgun (WGS) entry which is preliminary data.</text>
</comment>
<evidence type="ECO:0000256" key="14">
    <source>
        <dbReference type="SAM" id="MobiDB-lite"/>
    </source>
</evidence>
<dbReference type="RefSeq" id="WP_193933535.1">
    <property type="nucleotide sequence ID" value="NZ_CAWPMZ010000080.1"/>
</dbReference>
<dbReference type="Pfam" id="PF05698">
    <property type="entry name" value="Trigger_C"/>
    <property type="match status" value="1"/>
</dbReference>
<dbReference type="HAMAP" id="MF_00303">
    <property type="entry name" value="Trigger_factor_Tig"/>
    <property type="match status" value="1"/>
</dbReference>
<dbReference type="SUPFAM" id="SSF54534">
    <property type="entry name" value="FKBP-like"/>
    <property type="match status" value="1"/>
</dbReference>
<evidence type="ECO:0000313" key="17">
    <source>
        <dbReference type="Proteomes" id="UP000651156"/>
    </source>
</evidence>
<dbReference type="EMBL" id="JADEWN010000046">
    <property type="protein sequence ID" value="MBE9192086.1"/>
    <property type="molecule type" value="Genomic_DNA"/>
</dbReference>
<evidence type="ECO:0000256" key="11">
    <source>
        <dbReference type="HAMAP-Rule" id="MF_00303"/>
    </source>
</evidence>
<evidence type="ECO:0000256" key="7">
    <source>
        <dbReference type="ARBA" id="ARBA00023186"/>
    </source>
</evidence>
<dbReference type="InterPro" id="IPR037041">
    <property type="entry name" value="Trigger_fac_C_sf"/>
</dbReference>
<evidence type="ECO:0000313" key="16">
    <source>
        <dbReference type="EMBL" id="MBE9192086.1"/>
    </source>
</evidence>
<dbReference type="Pfam" id="PF00254">
    <property type="entry name" value="FKBP_C"/>
    <property type="match status" value="1"/>
</dbReference>
<dbReference type="InterPro" id="IPR001179">
    <property type="entry name" value="PPIase_FKBP_dom"/>
</dbReference>
<dbReference type="SUPFAM" id="SSF109998">
    <property type="entry name" value="Triger factor/SurA peptide-binding domain-like"/>
    <property type="match status" value="1"/>
</dbReference>
<feature type="region of interest" description="Disordered" evidence="14">
    <location>
        <begin position="436"/>
        <end position="471"/>
    </location>
</feature>
<dbReference type="SUPFAM" id="SSF102735">
    <property type="entry name" value="Trigger factor ribosome-binding domain"/>
    <property type="match status" value="1"/>
</dbReference>